<dbReference type="GeneID" id="93772410"/>
<sequence length="59" mass="6615">MIKVQRSAEAVRPLTVEVVRQFHQSVAVPPNYRFENVPGGDARHPVLESWSAGCLRRTA</sequence>
<evidence type="ECO:0000313" key="2">
    <source>
        <dbReference type="EMBL" id="TQL38022.1"/>
    </source>
</evidence>
<dbReference type="RefSeq" id="WP_012183309.1">
    <property type="nucleotide sequence ID" value="NZ_BOQM01000035.1"/>
</dbReference>
<evidence type="ECO:0000313" key="1">
    <source>
        <dbReference type="EMBL" id="GIM87318.1"/>
    </source>
</evidence>
<dbReference type="EMBL" id="BOQM01000035">
    <property type="protein sequence ID" value="GIM87318.1"/>
    <property type="molecule type" value="Genomic_DNA"/>
</dbReference>
<keyword evidence="4" id="KW-1185">Reference proteome</keyword>
<name>A0A542XQE3_SALAC</name>
<comment type="caution">
    <text evidence="2">The sequence shown here is derived from an EMBL/GenBank/DDBJ whole genome shotgun (WGS) entry which is preliminary data.</text>
</comment>
<evidence type="ECO:0000313" key="3">
    <source>
        <dbReference type="Proteomes" id="UP000315983"/>
    </source>
</evidence>
<dbReference type="Proteomes" id="UP000677457">
    <property type="component" value="Unassembled WGS sequence"/>
</dbReference>
<dbReference type="AlphaFoldDB" id="A0A542XQE3"/>
<dbReference type="Proteomes" id="UP000315983">
    <property type="component" value="Unassembled WGS sequence"/>
</dbReference>
<reference evidence="2 3" key="1">
    <citation type="submission" date="2019-06" db="EMBL/GenBank/DDBJ databases">
        <title>Sequencing the genomes of 1000 actinobacteria strains.</title>
        <authorList>
            <person name="Klenk H.-P."/>
        </authorList>
    </citation>
    <scope>NUCLEOTIDE SEQUENCE [LARGE SCALE GENOMIC DNA]</scope>
    <source>
        <strain evidence="2 3">DSM 44819</strain>
    </source>
</reference>
<protein>
    <submittedName>
        <fullName evidence="2">Uncharacterized protein</fullName>
    </submittedName>
</protein>
<organism evidence="2 3">
    <name type="scientific">Salinispora arenicola</name>
    <dbReference type="NCBI Taxonomy" id="168697"/>
    <lineage>
        <taxon>Bacteria</taxon>
        <taxon>Bacillati</taxon>
        <taxon>Actinomycetota</taxon>
        <taxon>Actinomycetes</taxon>
        <taxon>Micromonosporales</taxon>
        <taxon>Micromonosporaceae</taxon>
        <taxon>Salinispora</taxon>
    </lineage>
</organism>
<dbReference type="EMBL" id="VFOL01000001">
    <property type="protein sequence ID" value="TQL38022.1"/>
    <property type="molecule type" value="Genomic_DNA"/>
</dbReference>
<reference evidence="1 4" key="2">
    <citation type="submission" date="2021-03" db="EMBL/GenBank/DDBJ databases">
        <title>Whole genome shotgun sequence of Salinispora arenicola NBRC 105043.</title>
        <authorList>
            <person name="Komaki H."/>
            <person name="Tamura T."/>
        </authorList>
    </citation>
    <scope>NUCLEOTIDE SEQUENCE [LARGE SCALE GENOMIC DNA]</scope>
    <source>
        <strain evidence="1 4">NBRC 105043</strain>
    </source>
</reference>
<gene>
    <name evidence="2" type="ORF">FB564_3194</name>
    <name evidence="1" type="ORF">Sar04_40540</name>
</gene>
<proteinExistence type="predicted"/>
<evidence type="ECO:0000313" key="4">
    <source>
        <dbReference type="Proteomes" id="UP000677457"/>
    </source>
</evidence>
<accession>A0A542XQE3</accession>